<feature type="region of interest" description="Disordered" evidence="3">
    <location>
        <begin position="1067"/>
        <end position="1087"/>
    </location>
</feature>
<evidence type="ECO:0000259" key="4">
    <source>
        <dbReference type="Pfam" id="PF19440"/>
    </source>
</evidence>
<feature type="domain" description="Tetratricopeptide repeat protein 7 N-terminal" evidence="4">
    <location>
        <begin position="43"/>
        <end position="112"/>
    </location>
</feature>
<dbReference type="GO" id="GO:0046854">
    <property type="term" value="P:phosphatidylinositol phosphate biosynthetic process"/>
    <property type="evidence" value="ECO:0007669"/>
    <property type="project" value="TreeGrafter"/>
</dbReference>
<reference evidence="5" key="1">
    <citation type="journal article" date="2021" name="G3 (Bethesda)">
        <title>Genome and transcriptome analysis of the beet armyworm Spodoptera exigua reveals targets for pest control. .</title>
        <authorList>
            <person name="Simon S."/>
            <person name="Breeschoten T."/>
            <person name="Jansen H.J."/>
            <person name="Dirks R.P."/>
            <person name="Schranz M.E."/>
            <person name="Ros V.I.D."/>
        </authorList>
    </citation>
    <scope>NUCLEOTIDE SEQUENCE</scope>
    <source>
        <strain evidence="5">TB_SE_WUR_2020</strain>
    </source>
</reference>
<dbReference type="InterPro" id="IPR051722">
    <property type="entry name" value="Endocytosis_PI4K-reg_protein"/>
</dbReference>
<dbReference type="EMBL" id="JACEFF010000635">
    <property type="protein sequence ID" value="KAH9633815.1"/>
    <property type="molecule type" value="Genomic_DNA"/>
</dbReference>
<evidence type="ECO:0000256" key="3">
    <source>
        <dbReference type="SAM" id="MobiDB-lite"/>
    </source>
</evidence>
<dbReference type="GO" id="GO:0003677">
    <property type="term" value="F:DNA binding"/>
    <property type="evidence" value="ECO:0007669"/>
    <property type="project" value="InterPro"/>
</dbReference>
<comment type="caution">
    <text evidence="5">The sequence shown here is derived from an EMBL/GenBank/DDBJ whole genome shotgun (WGS) entry which is preliminary data.</text>
</comment>
<dbReference type="SUPFAM" id="SSF48452">
    <property type="entry name" value="TPR-like"/>
    <property type="match status" value="1"/>
</dbReference>
<dbReference type="InterPro" id="IPR017956">
    <property type="entry name" value="AT_hook_DNA-bd_motif"/>
</dbReference>
<dbReference type="InterPro" id="IPR045819">
    <property type="entry name" value="TTC7_N"/>
</dbReference>
<dbReference type="Proteomes" id="UP000814243">
    <property type="component" value="Unassembled WGS sequence"/>
</dbReference>
<evidence type="ECO:0000256" key="2">
    <source>
        <dbReference type="ARBA" id="ARBA00038251"/>
    </source>
</evidence>
<feature type="region of interest" description="Disordered" evidence="3">
    <location>
        <begin position="426"/>
        <end position="454"/>
    </location>
</feature>
<dbReference type="GO" id="GO:0005886">
    <property type="term" value="C:plasma membrane"/>
    <property type="evidence" value="ECO:0007669"/>
    <property type="project" value="TreeGrafter"/>
</dbReference>
<dbReference type="InterPro" id="IPR011990">
    <property type="entry name" value="TPR-like_helical_dom_sf"/>
</dbReference>
<feature type="region of interest" description="Disordered" evidence="3">
    <location>
        <begin position="819"/>
        <end position="845"/>
    </location>
</feature>
<comment type="function">
    <text evidence="1">Involved in endocytosis.</text>
</comment>
<evidence type="ECO:0000313" key="6">
    <source>
        <dbReference type="Proteomes" id="UP000814243"/>
    </source>
</evidence>
<proteinExistence type="inferred from homology"/>
<feature type="region of interest" description="Disordered" evidence="3">
    <location>
        <begin position="1103"/>
        <end position="1136"/>
    </location>
</feature>
<dbReference type="Gene3D" id="1.25.40.10">
    <property type="entry name" value="Tetratricopeptide repeat domain"/>
    <property type="match status" value="2"/>
</dbReference>
<accession>A0A922SDL1</accession>
<comment type="similarity">
    <text evidence="2">Belongs to the YPP1 family.</text>
</comment>
<dbReference type="PANTHER" id="PTHR23083">
    <property type="entry name" value="TETRATRICOPEPTIDE REPEAT PROTEIN, TPR"/>
    <property type="match status" value="1"/>
</dbReference>
<evidence type="ECO:0000313" key="5">
    <source>
        <dbReference type="EMBL" id="KAH9633815.1"/>
    </source>
</evidence>
<dbReference type="SMART" id="SM00384">
    <property type="entry name" value="AT_hook"/>
    <property type="match status" value="6"/>
</dbReference>
<dbReference type="GO" id="GO:0072659">
    <property type="term" value="P:protein localization to plasma membrane"/>
    <property type="evidence" value="ECO:0007669"/>
    <property type="project" value="TreeGrafter"/>
</dbReference>
<evidence type="ECO:0000256" key="1">
    <source>
        <dbReference type="ARBA" id="ARBA00002550"/>
    </source>
</evidence>
<dbReference type="Pfam" id="PF19440">
    <property type="entry name" value="TTC7_N"/>
    <property type="match status" value="1"/>
</dbReference>
<sequence>MSRRYYRLMYREMLNAVESISTQALRLTLTRQLAEVLMRGVTGQFVPRCEYEEVVLLLLVGEAMAARDAVLSQSQEFEAARAHALRNAVAVMDLLALAAARWGQLALLLESLERAMKFSFGCAHVWRQRALATAAAGPAHARPAPFTHHDHIPHEVTSCMDAGTPAWSSGVRAAGVARRAAALSPQDAALRLVAANTCYRMGWIEEGIEMAEEALSIEEDRQGPMLARCCLYAGIGHQMKAQDATRSCLWSRAECGGGLRLAAALWSCACAGPRGQRALRAARLARDHYPAATWPLAALAQLQLIWDSPEVRTALSLHYWAPRPARALRAARLARDHYPAATWPLAALAQLQLIWDSPEVRTALSLHYWAPRPARAAGRPSGARPLPRRHLAARRARAATAHLGLAGGTHCSLITLLGPAASRPRCGPPVWRATTTPPPPGRSPRSRSYSSSGTRRRYALLSHYIIGPRGQRALRAARLARDHYPAATWPLAALAQLQLIWDSPEVRTALSLHYWAPRPARAAGRPSGARPLPRRHLAARRARAATAHLGLAGGTHCSLITLLGPAASGALRAARLARDHYPAATWPLAALAQLQLIWDSPEVRTALSLHYWAPRPARALRAARLARDHYPAATWPLAALAAATAHLGLAGGTHCSLITLLGPGTASALLSPPVWLRDHYPAATWPLAALAQLQLIWDSPEVRTALSLHYWAPRPARAAGRPSGARPLPRRHLAARRARAATAHLGLAGGTHCSLITLLGPAASQRALRAARLARDHYPAATWPLAALAQLQLIWDSPEVRTALSLHYWAPRPAARCGPPVWRATTTPPPPGRSPRSRSSYSSSGTRRRYALLSHYIIGPRGQRALRAARLARDHYPAATWPLAALAQLQLIWDSPEVRTALSLHYWAPRPARAAGRPSGARPLPRRHLAARRARAATAHLGLAGGTHCSLITLLGPAASARCGPPVWRATTTPPPPGRSPRSLAQLQLIWDSPEVRTALSLHYWAPRPARAAGRPSGARPLPRRHLAARRARAATAHLGLAGGTHCSHYIIGPRGQRALRAARLARDHYPPPPGRSPRSRSYSSSGTRRRYALLSHYIIGPRGQRAAGRPPVWRATTTPPPPGRSPRSRSYSSSGTRRRYALLSHYIIGPRGQRALRAARLARDHYPAATWPLAALAQLQLIWDSPEEALATGKELLSLVNSAESELEPEHNGYVELDAMSDSQHDDTQSNRDAASVRAESAGVYRLERALSEGASSVSARPRPHPHADMRAHAWLLLAQLCLSSRSNDQCPGRLGRVSAAAGCVSEAATLTPFSHLVFYTASVPPGAAYYSLGWLGLAEKCLRGAAALEPARADTWRRLALVLQAAGDPLAAADAAAAALALHPNDPALPLPL</sequence>
<protein>
    <recommendedName>
        <fullName evidence="4">Tetratricopeptide repeat protein 7 N-terminal domain-containing protein</fullName>
    </recommendedName>
</protein>
<organism evidence="5 6">
    <name type="scientific">Spodoptera exigua</name>
    <name type="common">Beet armyworm</name>
    <name type="synonym">Noctua fulgens</name>
    <dbReference type="NCBI Taxonomy" id="7107"/>
    <lineage>
        <taxon>Eukaryota</taxon>
        <taxon>Metazoa</taxon>
        <taxon>Ecdysozoa</taxon>
        <taxon>Arthropoda</taxon>
        <taxon>Hexapoda</taxon>
        <taxon>Insecta</taxon>
        <taxon>Pterygota</taxon>
        <taxon>Neoptera</taxon>
        <taxon>Endopterygota</taxon>
        <taxon>Lepidoptera</taxon>
        <taxon>Glossata</taxon>
        <taxon>Ditrysia</taxon>
        <taxon>Noctuoidea</taxon>
        <taxon>Noctuidae</taxon>
        <taxon>Amphipyrinae</taxon>
        <taxon>Spodoptera</taxon>
    </lineage>
</organism>
<gene>
    <name evidence="5" type="ORF">HF086_005449</name>
</gene>
<dbReference type="PANTHER" id="PTHR23083:SF464">
    <property type="entry name" value="TETRATRICOPEPTIDE REPEAT DOMAIN 7, ISOFORM A"/>
    <property type="match status" value="1"/>
</dbReference>
<name>A0A922SDL1_SPOEX</name>